<feature type="transmembrane region" description="Helical" evidence="6">
    <location>
        <begin position="217"/>
        <end position="239"/>
    </location>
</feature>
<name>A0A1S3ECP3_CICAR</name>
<dbReference type="SUPFAM" id="SSF103481">
    <property type="entry name" value="Multidrug resistance efflux transporter EmrE"/>
    <property type="match status" value="2"/>
</dbReference>
<dbReference type="Proteomes" id="UP000087171">
    <property type="component" value="Chromosome Ca7"/>
</dbReference>
<keyword evidence="4 6" id="KW-1133">Transmembrane helix</keyword>
<feature type="domain" description="EamA" evidence="8">
    <location>
        <begin position="187"/>
        <end position="325"/>
    </location>
</feature>
<feature type="transmembrane region" description="Helical" evidence="6">
    <location>
        <begin position="281"/>
        <end position="302"/>
    </location>
</feature>
<dbReference type="GeneID" id="101515159"/>
<feature type="transmembrane region" description="Helical" evidence="6">
    <location>
        <begin position="308"/>
        <end position="327"/>
    </location>
</feature>
<feature type="transmembrane region" description="Helical" evidence="6">
    <location>
        <begin position="251"/>
        <end position="274"/>
    </location>
</feature>
<feature type="transmembrane region" description="Helical" evidence="6">
    <location>
        <begin position="105"/>
        <end position="127"/>
    </location>
</feature>
<evidence type="ECO:0000313" key="9">
    <source>
        <dbReference type="Proteomes" id="UP000087171"/>
    </source>
</evidence>
<protein>
    <recommendedName>
        <fullName evidence="6">WAT1-related protein</fullName>
    </recommendedName>
</protein>
<keyword evidence="3 6" id="KW-0812">Transmembrane</keyword>
<dbReference type="RefSeq" id="XP_012573605.1">
    <property type="nucleotide sequence ID" value="XM_012718151.2"/>
</dbReference>
<feature type="transmembrane region" description="Helical" evidence="6">
    <location>
        <begin position="139"/>
        <end position="157"/>
    </location>
</feature>
<keyword evidence="9" id="KW-1185">Reference proteome</keyword>
<dbReference type="PANTHER" id="PTHR31218">
    <property type="entry name" value="WAT1-RELATED PROTEIN"/>
    <property type="match status" value="1"/>
</dbReference>
<comment type="subcellular location">
    <subcellularLocation>
        <location evidence="1 6">Membrane</location>
        <topology evidence="1 6">Multi-pass membrane protein</topology>
    </subcellularLocation>
</comment>
<feature type="transmembrane region" description="Helical" evidence="6">
    <location>
        <begin position="185"/>
        <end position="205"/>
    </location>
</feature>
<dbReference type="InterPro" id="IPR030184">
    <property type="entry name" value="WAT1-related"/>
</dbReference>
<evidence type="ECO:0000256" key="6">
    <source>
        <dbReference type="RuleBase" id="RU363077"/>
    </source>
</evidence>
<evidence type="ECO:0000259" key="8">
    <source>
        <dbReference type="Pfam" id="PF00892"/>
    </source>
</evidence>
<organism evidence="9 10">
    <name type="scientific">Cicer arietinum</name>
    <name type="common">Chickpea</name>
    <name type="synonym">Garbanzo</name>
    <dbReference type="NCBI Taxonomy" id="3827"/>
    <lineage>
        <taxon>Eukaryota</taxon>
        <taxon>Viridiplantae</taxon>
        <taxon>Streptophyta</taxon>
        <taxon>Embryophyta</taxon>
        <taxon>Tracheophyta</taxon>
        <taxon>Spermatophyta</taxon>
        <taxon>Magnoliopsida</taxon>
        <taxon>eudicotyledons</taxon>
        <taxon>Gunneridae</taxon>
        <taxon>Pentapetalae</taxon>
        <taxon>rosids</taxon>
        <taxon>fabids</taxon>
        <taxon>Fabales</taxon>
        <taxon>Fabaceae</taxon>
        <taxon>Papilionoideae</taxon>
        <taxon>50 kb inversion clade</taxon>
        <taxon>NPAAA clade</taxon>
        <taxon>Hologalegina</taxon>
        <taxon>IRL clade</taxon>
        <taxon>Cicereae</taxon>
        <taxon>Cicer</taxon>
    </lineage>
</organism>
<dbReference type="AlphaFoldDB" id="A0A1S3ECP3"/>
<proteinExistence type="inferred from homology"/>
<dbReference type="GO" id="GO:0022857">
    <property type="term" value="F:transmembrane transporter activity"/>
    <property type="evidence" value="ECO:0007669"/>
    <property type="project" value="InterPro"/>
</dbReference>
<dbReference type="GO" id="GO:0016020">
    <property type="term" value="C:membrane"/>
    <property type="evidence" value="ECO:0007669"/>
    <property type="project" value="UniProtKB-SubCell"/>
</dbReference>
<dbReference type="Pfam" id="PF00892">
    <property type="entry name" value="EamA"/>
    <property type="match status" value="2"/>
</dbReference>
<feature type="domain" description="EamA" evidence="8">
    <location>
        <begin position="16"/>
        <end position="155"/>
    </location>
</feature>
<feature type="transmembrane region" description="Helical" evidence="6">
    <location>
        <begin position="7"/>
        <end position="29"/>
    </location>
</feature>
<dbReference type="OrthoDB" id="1728340at2759"/>
<dbReference type="InterPro" id="IPR037185">
    <property type="entry name" value="EmrE-like"/>
</dbReference>
<reference evidence="10" key="2">
    <citation type="submission" date="2025-08" db="UniProtKB">
        <authorList>
            <consortium name="RefSeq"/>
        </authorList>
    </citation>
    <scope>IDENTIFICATION</scope>
    <source>
        <tissue evidence="10">Etiolated seedlings</tissue>
    </source>
</reference>
<feature type="transmembrane region" description="Helical" evidence="6">
    <location>
        <begin position="41"/>
        <end position="64"/>
    </location>
</feature>
<reference evidence="9" key="1">
    <citation type="journal article" date="2013" name="Nat. Biotechnol.">
        <title>Draft genome sequence of chickpea (Cicer arietinum) provides a resource for trait improvement.</title>
        <authorList>
            <person name="Varshney R.K."/>
            <person name="Song C."/>
            <person name="Saxena R.K."/>
            <person name="Azam S."/>
            <person name="Yu S."/>
            <person name="Sharpe A.G."/>
            <person name="Cannon S."/>
            <person name="Baek J."/>
            <person name="Rosen B.D."/>
            <person name="Tar'an B."/>
            <person name="Millan T."/>
            <person name="Zhang X."/>
            <person name="Ramsay L.D."/>
            <person name="Iwata A."/>
            <person name="Wang Y."/>
            <person name="Nelson W."/>
            <person name="Farmer A.D."/>
            <person name="Gaur P.M."/>
            <person name="Soderlund C."/>
            <person name="Penmetsa R.V."/>
            <person name="Xu C."/>
            <person name="Bharti A.K."/>
            <person name="He W."/>
            <person name="Winter P."/>
            <person name="Zhao S."/>
            <person name="Hane J.K."/>
            <person name="Carrasquilla-Garcia N."/>
            <person name="Condie J.A."/>
            <person name="Upadhyaya H.D."/>
            <person name="Luo M.C."/>
            <person name="Thudi M."/>
            <person name="Gowda C.L."/>
            <person name="Singh N.P."/>
            <person name="Lichtenzveig J."/>
            <person name="Gali K.K."/>
            <person name="Rubio J."/>
            <person name="Nadarajan N."/>
            <person name="Dolezel J."/>
            <person name="Bansal K.C."/>
            <person name="Xu X."/>
            <person name="Edwards D."/>
            <person name="Zhang G."/>
            <person name="Kahl G."/>
            <person name="Gil J."/>
            <person name="Singh K.B."/>
            <person name="Datta S.K."/>
            <person name="Jackson S.A."/>
            <person name="Wang J."/>
            <person name="Cook D.R."/>
        </authorList>
    </citation>
    <scope>NUCLEOTIDE SEQUENCE [LARGE SCALE GENOMIC DNA]</scope>
    <source>
        <strain evidence="9">cv. CDC Frontier</strain>
    </source>
</reference>
<dbReference type="InterPro" id="IPR000620">
    <property type="entry name" value="EamA_dom"/>
</dbReference>
<feature type="transmembrane region" description="Helical" evidence="6">
    <location>
        <begin position="76"/>
        <end position="99"/>
    </location>
</feature>
<evidence type="ECO:0000256" key="4">
    <source>
        <dbReference type="ARBA" id="ARBA00022989"/>
    </source>
</evidence>
<keyword evidence="5 6" id="KW-0472">Membrane</keyword>
<evidence type="ECO:0000313" key="10">
    <source>
        <dbReference type="RefSeq" id="XP_012573605.1"/>
    </source>
</evidence>
<comment type="similarity">
    <text evidence="2 6">Belongs to the drug/metabolite transporter (DMT) superfamily. Plant drug/metabolite exporter (P-DME) (TC 2.A.7.4) family.</text>
</comment>
<evidence type="ECO:0000256" key="7">
    <source>
        <dbReference type="SAM" id="MobiDB-lite"/>
    </source>
</evidence>
<gene>
    <name evidence="10" type="primary">LOC101515159</name>
</gene>
<accession>A0A1S3ECP3</accession>
<evidence type="ECO:0000256" key="1">
    <source>
        <dbReference type="ARBA" id="ARBA00004141"/>
    </source>
</evidence>
<evidence type="ECO:0000256" key="3">
    <source>
        <dbReference type="ARBA" id="ARBA00022692"/>
    </source>
</evidence>
<feature type="region of interest" description="Disordered" evidence="7">
    <location>
        <begin position="337"/>
        <end position="357"/>
    </location>
</feature>
<evidence type="ECO:0000256" key="2">
    <source>
        <dbReference type="ARBA" id="ARBA00007635"/>
    </source>
</evidence>
<evidence type="ECO:0000256" key="5">
    <source>
        <dbReference type="ARBA" id="ARBA00023136"/>
    </source>
</evidence>
<sequence>MGVRNYLLECIPFAAMVIVEFLAVGLTILSKVAMSTKGMNHFVFVLYSNALATFILLPSSFLINSRSTRQSLSFSLLGKFFLLSLVGITIMQNCVFIGISYSSPTLGSAMSNLTPAITFVLAVIFRMEKLDVGSSISQIKIVGTVLSISGALLVTLYKGAPIGSFQTEPSTSQPLLSLLAETSNWVIGGLFLATSSLSFAVWNIAQAAILKSYPSQLTILAFYCLFGTIQCAILSLVAVKDPNAWNLSTDIELISIIYSATFGSVVTFSVLTWCIDRKGPLFVTMFKPVGIAIAAFMSVAFLGETLHAGSVIGALVIAIGFYTVLWAQSKERHGKDLEFDELSPSSSDQASPLLESP</sequence>